<name>A0ABD8A7Q8_9EURY</name>
<organism evidence="1 2">
    <name type="scientific">Methanoculleus palmolei</name>
    <dbReference type="NCBI Taxonomy" id="72612"/>
    <lineage>
        <taxon>Archaea</taxon>
        <taxon>Methanobacteriati</taxon>
        <taxon>Methanobacteriota</taxon>
        <taxon>Stenosarchaea group</taxon>
        <taxon>Methanomicrobia</taxon>
        <taxon>Methanomicrobiales</taxon>
        <taxon>Methanomicrobiaceae</taxon>
        <taxon>Methanoculleus</taxon>
    </lineage>
</organism>
<dbReference type="Proteomes" id="UP001626603">
    <property type="component" value="Chromosome"/>
</dbReference>
<protein>
    <recommendedName>
        <fullName evidence="3">Phage major capsid protein</fullName>
    </recommendedName>
</protein>
<evidence type="ECO:0008006" key="3">
    <source>
        <dbReference type="Google" id="ProtNLM"/>
    </source>
</evidence>
<dbReference type="AlphaFoldDB" id="A0ABD8A7Q8"/>
<evidence type="ECO:0000313" key="2">
    <source>
        <dbReference type="Proteomes" id="UP001626603"/>
    </source>
</evidence>
<proteinExistence type="predicted"/>
<accession>A0ABD8A7Q8</accession>
<keyword evidence="2" id="KW-1185">Reference proteome</keyword>
<evidence type="ECO:0000313" key="1">
    <source>
        <dbReference type="EMBL" id="WOX55063.1"/>
    </source>
</evidence>
<dbReference type="EMBL" id="CP137641">
    <property type="protein sequence ID" value="WOX55063.1"/>
    <property type="molecule type" value="Genomic_DNA"/>
</dbReference>
<gene>
    <name evidence="1" type="ORF">R6Y95_06195</name>
</gene>
<sequence length="334" mass="35398">MYSKYRTLNQTLSLINTRIDLPRDAVIDQLLLKVAVTVANAGAGAYEGTNEAVLRAIQEIRVVSDGSTVHYALSAADIALLNAYNSKAGFAPALGGPVAIDAAGSATLTYYLRLDEGDILAASKDSLEAKIVVNPTIAADVTISALTCTVTLVENVLSPEEFIATYGANLEYAAEPKVYALSVPVTASTELTNVLDLPTGSLARAGMMQFINPVTGLAGSVDPTAIGLINTSPDRREVLHVDFPTLQAINMAEYDGGVIVPPATVPLPGVALLNYAKDVTNDGYGLRGWRFTKGDWQLAARTANAATLRYVCLEHTVNAAVFDQAERAVLERTR</sequence>
<reference evidence="1 2" key="1">
    <citation type="submission" date="2023-10" db="EMBL/GenBank/DDBJ databases">
        <title>The complete genome sequence of Methanoculleus palmolei DSM 4273.</title>
        <authorList>
            <person name="Lai S.-J."/>
            <person name="You Y.-T."/>
            <person name="Chen S.-C."/>
        </authorList>
    </citation>
    <scope>NUCLEOTIDE SEQUENCE [LARGE SCALE GENOMIC DNA]</scope>
    <source>
        <strain evidence="1 2">DSM 4273</strain>
    </source>
</reference>